<dbReference type="RefSeq" id="WP_131153768.1">
    <property type="nucleotide sequence ID" value="NZ_CP036402.1"/>
</dbReference>
<keyword evidence="1" id="KW-0472">Membrane</keyword>
<dbReference type="AlphaFoldDB" id="A0A411YC11"/>
<feature type="transmembrane region" description="Helical" evidence="1">
    <location>
        <begin position="42"/>
        <end position="64"/>
    </location>
</feature>
<protein>
    <submittedName>
        <fullName evidence="2">Uncharacterized protein</fullName>
    </submittedName>
</protein>
<keyword evidence="1" id="KW-0812">Transmembrane</keyword>
<reference evidence="2 3" key="1">
    <citation type="submission" date="2019-01" db="EMBL/GenBank/DDBJ databases">
        <title>Egibacter rhizosphaerae EGI 80759T.</title>
        <authorList>
            <person name="Chen D.-D."/>
            <person name="Tian Y."/>
            <person name="Jiao J.-Y."/>
            <person name="Zhang X.-T."/>
            <person name="Zhang Y.-G."/>
            <person name="Zhang Y."/>
            <person name="Xiao M."/>
            <person name="Shu W.-S."/>
            <person name="Li W.-J."/>
        </authorList>
    </citation>
    <scope>NUCLEOTIDE SEQUENCE [LARGE SCALE GENOMIC DNA]</scope>
    <source>
        <strain evidence="2 3">EGI 80759</strain>
    </source>
</reference>
<feature type="transmembrane region" description="Helical" evidence="1">
    <location>
        <begin position="71"/>
        <end position="91"/>
    </location>
</feature>
<gene>
    <name evidence="2" type="ORF">ER308_03870</name>
</gene>
<evidence type="ECO:0000313" key="2">
    <source>
        <dbReference type="EMBL" id="QBI18771.1"/>
    </source>
</evidence>
<name>A0A411YC11_9ACTN</name>
<sequence length="119" mass="12722">MADPSVGERELDGERARGQRGSALGRLWERQFATNRPPGPLGYAPVLVFLSGLLVLAAGIGGLATDGLRSALGFVLLAFGLVLATLMNMVRDEFVRWVVPINLLALVVMVVGIAVYWTS</sequence>
<dbReference type="Proteomes" id="UP000291469">
    <property type="component" value="Chromosome"/>
</dbReference>
<proteinExistence type="predicted"/>
<keyword evidence="3" id="KW-1185">Reference proteome</keyword>
<dbReference type="EMBL" id="CP036402">
    <property type="protein sequence ID" value="QBI18771.1"/>
    <property type="molecule type" value="Genomic_DNA"/>
</dbReference>
<organism evidence="2 3">
    <name type="scientific">Egibacter rhizosphaerae</name>
    <dbReference type="NCBI Taxonomy" id="1670831"/>
    <lineage>
        <taxon>Bacteria</taxon>
        <taxon>Bacillati</taxon>
        <taxon>Actinomycetota</taxon>
        <taxon>Nitriliruptoria</taxon>
        <taxon>Egibacterales</taxon>
        <taxon>Egibacteraceae</taxon>
        <taxon>Egibacter</taxon>
    </lineage>
</organism>
<keyword evidence="1" id="KW-1133">Transmembrane helix</keyword>
<evidence type="ECO:0000313" key="3">
    <source>
        <dbReference type="Proteomes" id="UP000291469"/>
    </source>
</evidence>
<feature type="transmembrane region" description="Helical" evidence="1">
    <location>
        <begin position="97"/>
        <end position="117"/>
    </location>
</feature>
<evidence type="ECO:0000256" key="1">
    <source>
        <dbReference type="SAM" id="Phobius"/>
    </source>
</evidence>
<dbReference type="KEGG" id="erz:ER308_03870"/>
<accession>A0A411YC11</accession>